<accession>A0ABT7ULD1</accession>
<comment type="caution">
    <text evidence="9">The sequence shown here is derived from an EMBL/GenBank/DDBJ whole genome shotgun (WGS) entry which is preliminary data.</text>
</comment>
<evidence type="ECO:0000256" key="6">
    <source>
        <dbReference type="ARBA" id="ARBA00023065"/>
    </source>
</evidence>
<dbReference type="PANTHER" id="PTHR32024">
    <property type="entry name" value="TRK SYSTEM POTASSIUM UPTAKE PROTEIN TRKG-RELATED"/>
    <property type="match status" value="1"/>
</dbReference>
<dbReference type="InterPro" id="IPR003445">
    <property type="entry name" value="Cat_transpt"/>
</dbReference>
<feature type="transmembrane region" description="Helical" evidence="8">
    <location>
        <begin position="211"/>
        <end position="233"/>
    </location>
</feature>
<dbReference type="EMBL" id="JAUDCL010000001">
    <property type="protein sequence ID" value="MDM8199692.1"/>
    <property type="molecule type" value="Genomic_DNA"/>
</dbReference>
<evidence type="ECO:0000256" key="7">
    <source>
        <dbReference type="ARBA" id="ARBA00023136"/>
    </source>
</evidence>
<feature type="transmembrane region" description="Helical" evidence="8">
    <location>
        <begin position="148"/>
        <end position="168"/>
    </location>
</feature>
<keyword evidence="4 8" id="KW-0812">Transmembrane</keyword>
<feature type="transmembrane region" description="Helical" evidence="8">
    <location>
        <begin position="38"/>
        <end position="58"/>
    </location>
</feature>
<evidence type="ECO:0000256" key="8">
    <source>
        <dbReference type="SAM" id="Phobius"/>
    </source>
</evidence>
<evidence type="ECO:0000256" key="1">
    <source>
        <dbReference type="ARBA" id="ARBA00004651"/>
    </source>
</evidence>
<name>A0ABT7ULD1_9FIRM</name>
<reference evidence="9 10" key="2">
    <citation type="submission" date="2023-06" db="EMBL/GenBank/DDBJ databases">
        <title>Identification and characterization of horizontal gene transfer across gut microbiota members of farm animals based on homology search.</title>
        <authorList>
            <person name="Schwarzerova J."/>
            <person name="Nykrynova M."/>
            <person name="Jureckova K."/>
            <person name="Cejkova D."/>
            <person name="Rychlik I."/>
        </authorList>
    </citation>
    <scope>NUCLEOTIDE SEQUENCE [LARGE SCALE GENOMIC DNA]</scope>
    <source>
        <strain evidence="9 10">ET340</strain>
    </source>
</reference>
<evidence type="ECO:0000256" key="2">
    <source>
        <dbReference type="ARBA" id="ARBA00022448"/>
    </source>
</evidence>
<keyword evidence="5 8" id="KW-1133">Transmembrane helix</keyword>
<keyword evidence="2" id="KW-0813">Transport</keyword>
<dbReference type="Proteomes" id="UP001529380">
    <property type="component" value="Unassembled WGS sequence"/>
</dbReference>
<proteinExistence type="predicted"/>
<comment type="subcellular location">
    <subcellularLocation>
        <location evidence="1">Cell membrane</location>
        <topology evidence="1">Multi-pass membrane protein</topology>
    </subcellularLocation>
</comment>
<reference evidence="10" key="1">
    <citation type="submission" date="2023-06" db="EMBL/GenBank/DDBJ databases">
        <title>Identification and characterization of horizontal gene transfer across gut microbiota members of farm animals based on homology search.</title>
        <authorList>
            <person name="Zeman M."/>
            <person name="Kubasova T."/>
            <person name="Jahodarova E."/>
            <person name="Nykrynova M."/>
            <person name="Rychlik I."/>
        </authorList>
    </citation>
    <scope>NUCLEOTIDE SEQUENCE [LARGE SCALE GENOMIC DNA]</scope>
    <source>
        <strain evidence="10">ET340</strain>
    </source>
</reference>
<keyword evidence="10" id="KW-1185">Reference proteome</keyword>
<feature type="transmembrane region" description="Helical" evidence="8">
    <location>
        <begin position="335"/>
        <end position="353"/>
    </location>
</feature>
<feature type="transmembrane region" description="Helical" evidence="8">
    <location>
        <begin position="253"/>
        <end position="274"/>
    </location>
</feature>
<gene>
    <name evidence="9" type="ORF">QUW08_00005</name>
</gene>
<dbReference type="PANTHER" id="PTHR32024:SF1">
    <property type="entry name" value="KTR SYSTEM POTASSIUM UPTAKE PROTEIN B"/>
    <property type="match status" value="1"/>
</dbReference>
<feature type="transmembrane region" description="Helical" evidence="8">
    <location>
        <begin position="97"/>
        <end position="121"/>
    </location>
</feature>
<dbReference type="RefSeq" id="WP_242956097.1">
    <property type="nucleotide sequence ID" value="NZ_JAUDCL010000001.1"/>
</dbReference>
<evidence type="ECO:0000256" key="5">
    <source>
        <dbReference type="ARBA" id="ARBA00022989"/>
    </source>
</evidence>
<feature type="transmembrane region" description="Helical" evidence="8">
    <location>
        <begin position="70"/>
        <end position="91"/>
    </location>
</feature>
<keyword evidence="7 8" id="KW-0472">Membrane</keyword>
<reference evidence="9 10" key="3">
    <citation type="submission" date="2023-06" db="EMBL/GenBank/DDBJ databases">
        <authorList>
            <person name="Zeman M."/>
            <person name="Kubasova T."/>
            <person name="Jahodarova E."/>
            <person name="Nykrynova M."/>
            <person name="Rychlik I."/>
        </authorList>
    </citation>
    <scope>NUCLEOTIDE SEQUENCE [LARGE SCALE GENOMIC DNA]</scope>
    <source>
        <strain evidence="9 10">ET340</strain>
    </source>
</reference>
<feature type="transmembrane region" description="Helical" evidence="8">
    <location>
        <begin position="180"/>
        <end position="199"/>
    </location>
</feature>
<dbReference type="Pfam" id="PF02386">
    <property type="entry name" value="TrkH"/>
    <property type="match status" value="1"/>
</dbReference>
<organism evidence="9 10">
    <name type="scientific">Allofournierella massiliensis</name>
    <dbReference type="NCBI Taxonomy" id="1650663"/>
    <lineage>
        <taxon>Bacteria</taxon>
        <taxon>Bacillati</taxon>
        <taxon>Bacillota</taxon>
        <taxon>Clostridia</taxon>
        <taxon>Eubacteriales</taxon>
        <taxon>Oscillospiraceae</taxon>
        <taxon>Allofournierella</taxon>
    </lineage>
</organism>
<sequence length="473" mass="50685">MEQDSNSFQTSQLGRLISRTAPPPKKRRRLESLSPTRLIVSSFLVVIVTGALLLMLPFATRNGITPVQAFFTATSATCVTGLVVLDTYQGFTTFGQTVVICLIQIGGLSLVTLASFFTLALRRRVGFRSMKLASESIGTSNVAEARGLLLVVMKLAAFFEGLGFLLLLPVFVPEYGAEGIFISIFLSISAFCNAGFDILGRTQSYVSLMGYASNWYVQGIIMFLIVAGGLGFLVWHDLGQWRKTHHLSIHTKVVLFCTILLIVGGTVGFAFLEWNNPDTLGGMSAGDKVVNSLFQSISARTAGFNTIDLASMGSITKCMLCVLMFIGAAPGGTGGGIKVTTFSVILVTVASVVTGREDAQIFRRRIDKKTVYQALSISMLSLGVVILVTLIVFFNCGELISPLDCLYEVVSAFGTVGCSVGVTGEMHAPALIITMVTMFIGRVGPVSLAISLASQRREQGKFDILPEGKISVG</sequence>
<evidence type="ECO:0000256" key="3">
    <source>
        <dbReference type="ARBA" id="ARBA00022475"/>
    </source>
</evidence>
<evidence type="ECO:0000256" key="4">
    <source>
        <dbReference type="ARBA" id="ARBA00022692"/>
    </source>
</evidence>
<protein>
    <submittedName>
        <fullName evidence="9">Potassium transporter TrkG</fullName>
    </submittedName>
</protein>
<feature type="transmembrane region" description="Helical" evidence="8">
    <location>
        <begin position="374"/>
        <end position="394"/>
    </location>
</feature>
<evidence type="ECO:0000313" key="10">
    <source>
        <dbReference type="Proteomes" id="UP001529380"/>
    </source>
</evidence>
<keyword evidence="3" id="KW-1003">Cell membrane</keyword>
<keyword evidence="6" id="KW-0406">Ion transport</keyword>
<evidence type="ECO:0000313" key="9">
    <source>
        <dbReference type="EMBL" id="MDM8199692.1"/>
    </source>
</evidence>
<feature type="transmembrane region" description="Helical" evidence="8">
    <location>
        <begin position="430"/>
        <end position="453"/>
    </location>
</feature>